<organism evidence="2 3">
    <name type="scientific">Hesseltinella vesiculosa</name>
    <dbReference type="NCBI Taxonomy" id="101127"/>
    <lineage>
        <taxon>Eukaryota</taxon>
        <taxon>Fungi</taxon>
        <taxon>Fungi incertae sedis</taxon>
        <taxon>Mucoromycota</taxon>
        <taxon>Mucoromycotina</taxon>
        <taxon>Mucoromycetes</taxon>
        <taxon>Mucorales</taxon>
        <taxon>Cunninghamellaceae</taxon>
        <taxon>Hesseltinella</taxon>
    </lineage>
</organism>
<keyword evidence="1" id="KW-1133">Transmembrane helix</keyword>
<keyword evidence="1" id="KW-0812">Transmembrane</keyword>
<evidence type="ECO:0000313" key="3">
    <source>
        <dbReference type="Proteomes" id="UP000242146"/>
    </source>
</evidence>
<dbReference type="Proteomes" id="UP000242146">
    <property type="component" value="Unassembled WGS sequence"/>
</dbReference>
<dbReference type="EMBL" id="MCGT01000054">
    <property type="protein sequence ID" value="ORX43561.1"/>
    <property type="molecule type" value="Genomic_DNA"/>
</dbReference>
<evidence type="ECO:0000256" key="1">
    <source>
        <dbReference type="SAM" id="Phobius"/>
    </source>
</evidence>
<keyword evidence="1" id="KW-0472">Membrane</keyword>
<comment type="caution">
    <text evidence="2">The sequence shown here is derived from an EMBL/GenBank/DDBJ whole genome shotgun (WGS) entry which is preliminary data.</text>
</comment>
<protein>
    <submittedName>
        <fullName evidence="2">Uncharacterized protein</fullName>
    </submittedName>
</protein>
<dbReference type="OrthoDB" id="1684102at2759"/>
<gene>
    <name evidence="2" type="ORF">DM01DRAFT_1387098</name>
</gene>
<reference evidence="2 3" key="1">
    <citation type="submission" date="2016-07" db="EMBL/GenBank/DDBJ databases">
        <title>Pervasive Adenine N6-methylation of Active Genes in Fungi.</title>
        <authorList>
            <consortium name="DOE Joint Genome Institute"/>
            <person name="Mondo S.J."/>
            <person name="Dannebaum R.O."/>
            <person name="Kuo R.C."/>
            <person name="Labutti K."/>
            <person name="Haridas S."/>
            <person name="Kuo A."/>
            <person name="Salamov A."/>
            <person name="Ahrendt S.R."/>
            <person name="Lipzen A."/>
            <person name="Sullivan W."/>
            <person name="Andreopoulos W.B."/>
            <person name="Clum A."/>
            <person name="Lindquist E."/>
            <person name="Daum C."/>
            <person name="Ramamoorthy G.K."/>
            <person name="Gryganskyi A."/>
            <person name="Culley D."/>
            <person name="Magnuson J.K."/>
            <person name="James T.Y."/>
            <person name="O'Malley M.A."/>
            <person name="Stajich J.E."/>
            <person name="Spatafora J.W."/>
            <person name="Visel A."/>
            <person name="Grigoriev I.V."/>
        </authorList>
    </citation>
    <scope>NUCLEOTIDE SEQUENCE [LARGE SCALE GENOMIC DNA]</scope>
    <source>
        <strain evidence="2 3">NRRL 3301</strain>
    </source>
</reference>
<accession>A0A1X2G3A2</accession>
<dbReference type="AlphaFoldDB" id="A0A1X2G3A2"/>
<proteinExistence type="predicted"/>
<name>A0A1X2G3A2_9FUNG</name>
<evidence type="ECO:0000313" key="2">
    <source>
        <dbReference type="EMBL" id="ORX43561.1"/>
    </source>
</evidence>
<keyword evidence="3" id="KW-1185">Reference proteome</keyword>
<sequence>MENQFQSSTKLLSKRPRFSGYVYISAFALTFLYITIKYLNSAKQTHVESKNDSFDTLPADMDYHLDGLQVPFESNQATFSSGISRLTWNVMDEPWQPVTAILYDRNDVDDDALNLHLNSLLQLQYFKEIIVYQPLRLSFPTIRSNLIISHAQQQTSSGTVLVLKTKMGSVVRVLKSQGQPIDEMKTLSRYTLCSSLATYDTCFFQDVDSALAEVPLDALYLNYMRYPQLVHAIVPPEHYLDSQRWRFFQYNGNQNLHTGYSDVSYGLFVAKWRCQHFLTQLGKSGLGKDRLDVADIYFTIWTNQYPWVLVYSSPSSSNSSEDSKHYHKSMLTDPHFTGKTRRVIYDAIRRLQRALAADTSNSPKDYIDRYVAMPPMHQRDTRAVGRHSTLLITSMLPTMFSLQGVPWLWQDHFPFDSQVYKNPKDWDQLFVDQLVGTLDPDTALGTELLEASNLWVSSGYHLAVDDDPTTAWKTSAKKGDYFGIMTMGNGVPRTVSLLTDDNFDAGLLELSAYHQGQWVNLVKIEP</sequence>
<feature type="transmembrane region" description="Helical" evidence="1">
    <location>
        <begin position="21"/>
        <end position="39"/>
    </location>
</feature>